<accession>A0A2P7BF63</accession>
<reference evidence="2" key="1">
    <citation type="submission" date="2017-11" db="EMBL/GenBank/DDBJ databases">
        <authorList>
            <person name="Kuznetsova I."/>
            <person name="Sazanova A."/>
            <person name="Chirak E."/>
            <person name="Safronova V."/>
            <person name="Willems A."/>
        </authorList>
    </citation>
    <scope>NUCLEOTIDE SEQUENCE [LARGE SCALE GENOMIC DNA]</scope>
    <source>
        <strain evidence="2">CCBAU 03422</strain>
    </source>
</reference>
<dbReference type="Proteomes" id="UP000241764">
    <property type="component" value="Unassembled WGS sequence"/>
</dbReference>
<dbReference type="AlphaFoldDB" id="A0A2P7BF63"/>
<keyword evidence="2" id="KW-1185">Reference proteome</keyword>
<sequence length="75" mass="8874">MERIKNVIREYEEIAERLEAGKDHVYRKTRFGENEDISVQTAGHYRRLLSHYKEIVARNEAKKKQSGKKQAGTKR</sequence>
<name>A0A2P7BF63_9HYPH</name>
<dbReference type="EMBL" id="PGGM01000003">
    <property type="protein sequence ID" value="PSH65124.1"/>
    <property type="molecule type" value="Genomic_DNA"/>
</dbReference>
<evidence type="ECO:0000313" key="2">
    <source>
        <dbReference type="Proteomes" id="UP000241764"/>
    </source>
</evidence>
<organism evidence="1 2">
    <name type="scientific">Phyllobacterium sophorae</name>
    <dbReference type="NCBI Taxonomy" id="1520277"/>
    <lineage>
        <taxon>Bacteria</taxon>
        <taxon>Pseudomonadati</taxon>
        <taxon>Pseudomonadota</taxon>
        <taxon>Alphaproteobacteria</taxon>
        <taxon>Hyphomicrobiales</taxon>
        <taxon>Phyllobacteriaceae</taxon>
        <taxon>Phyllobacterium</taxon>
    </lineage>
</organism>
<dbReference type="OrthoDB" id="8117021at2"/>
<evidence type="ECO:0000313" key="1">
    <source>
        <dbReference type="EMBL" id="PSH65124.1"/>
    </source>
</evidence>
<gene>
    <name evidence="1" type="ORF">CU103_08850</name>
</gene>
<comment type="caution">
    <text evidence="1">The sequence shown here is derived from an EMBL/GenBank/DDBJ whole genome shotgun (WGS) entry which is preliminary data.</text>
</comment>
<proteinExistence type="predicted"/>
<protein>
    <submittedName>
        <fullName evidence="1">Uncharacterized protein</fullName>
    </submittedName>
</protein>
<dbReference type="RefSeq" id="WP_106663538.1">
    <property type="nucleotide sequence ID" value="NZ_PGGM01000003.1"/>
</dbReference>